<accession>X1RE29</accession>
<sequence>LPSLTRGVFYGPGKKMIEKILENFVGEQKGDGVLFVAEEPDLQRVKDEIISFI</sequence>
<organism evidence="1">
    <name type="scientific">marine sediment metagenome</name>
    <dbReference type="NCBI Taxonomy" id="412755"/>
    <lineage>
        <taxon>unclassified sequences</taxon>
        <taxon>metagenomes</taxon>
        <taxon>ecological metagenomes</taxon>
    </lineage>
</organism>
<name>X1RE29_9ZZZZ</name>
<dbReference type="AlphaFoldDB" id="X1RE29"/>
<comment type="caution">
    <text evidence="1">The sequence shown here is derived from an EMBL/GenBank/DDBJ whole genome shotgun (WGS) entry which is preliminary data.</text>
</comment>
<reference evidence="1" key="1">
    <citation type="journal article" date="2014" name="Front. Microbiol.">
        <title>High frequency of phylogenetically diverse reductive dehalogenase-homologous genes in deep subseafloor sedimentary metagenomes.</title>
        <authorList>
            <person name="Kawai M."/>
            <person name="Futagami T."/>
            <person name="Toyoda A."/>
            <person name="Takaki Y."/>
            <person name="Nishi S."/>
            <person name="Hori S."/>
            <person name="Arai W."/>
            <person name="Tsubouchi T."/>
            <person name="Morono Y."/>
            <person name="Uchiyama I."/>
            <person name="Ito T."/>
            <person name="Fujiyama A."/>
            <person name="Inagaki F."/>
            <person name="Takami H."/>
        </authorList>
    </citation>
    <scope>NUCLEOTIDE SEQUENCE</scope>
    <source>
        <strain evidence="1">Expedition CK06-06</strain>
    </source>
</reference>
<dbReference type="EMBL" id="BARV01039082">
    <property type="protein sequence ID" value="GAI53849.1"/>
    <property type="molecule type" value="Genomic_DNA"/>
</dbReference>
<evidence type="ECO:0000313" key="1">
    <source>
        <dbReference type="EMBL" id="GAI53849.1"/>
    </source>
</evidence>
<proteinExistence type="predicted"/>
<protein>
    <submittedName>
        <fullName evidence="1">Uncharacterized protein</fullName>
    </submittedName>
</protein>
<feature type="non-terminal residue" evidence="1">
    <location>
        <position position="1"/>
    </location>
</feature>
<gene>
    <name evidence="1" type="ORF">S06H3_60007</name>
</gene>